<dbReference type="Proteomes" id="UP001638015">
    <property type="component" value="Unassembled WGS sequence"/>
</dbReference>
<sequence length="164" mass="19557">MEEMIRIYLDSNDDYKNYINHIFKYVKNIEFVILNDSYIFSPIIMEYLKKNNVRAKNVSSWMGTKSGSRENLLYRFDSNSEFKNILLKLENFFIINKKEISKNTYSCTIEDTDWGHADIAFFDENNEVISYVTAHEGDILVNEKYIYDFSQFILDKNVSYYFGL</sequence>
<organism evidence="1 2">
    <name type="scientific">Anaerococcus cruorum</name>
    <dbReference type="NCBI Taxonomy" id="3115617"/>
    <lineage>
        <taxon>Bacteria</taxon>
        <taxon>Bacillati</taxon>
        <taxon>Bacillota</taxon>
        <taxon>Tissierellia</taxon>
        <taxon>Tissierellales</taxon>
        <taxon>Peptoniphilaceae</taxon>
        <taxon>Anaerococcus</taxon>
    </lineage>
</organism>
<name>A0ABW9MUR7_9FIRM</name>
<accession>A0ABW9MUR7</accession>
<keyword evidence="2" id="KW-1185">Reference proteome</keyword>
<dbReference type="RefSeq" id="WP_394019415.1">
    <property type="nucleotide sequence ID" value="NZ_JBGMEH010000001.1"/>
</dbReference>
<evidence type="ECO:0000313" key="1">
    <source>
        <dbReference type="EMBL" id="MFO3715577.1"/>
    </source>
</evidence>
<protein>
    <submittedName>
        <fullName evidence="1">Uncharacterized protein</fullName>
    </submittedName>
</protein>
<evidence type="ECO:0000313" key="2">
    <source>
        <dbReference type="Proteomes" id="UP001638015"/>
    </source>
</evidence>
<reference evidence="1 2" key="1">
    <citation type="journal article" date="2025" name="Anaerobe">
        <title>Description of Anaerococcus kampingiae sp. nov., Anaerococcus groningensis sp. nov., Anaerococcus martiniensis sp. nov., and Anaerococcus cruorum sp. nov., isolated from human clinical specimens.</title>
        <authorList>
            <person name="Boiten K.E."/>
            <person name="Meijer J."/>
            <person name="van Wezel E.M."/>
            <person name="Veloo A.C.M."/>
        </authorList>
    </citation>
    <scope>NUCLEOTIDE SEQUENCE [LARGE SCALE GENOMIC DNA]</scope>
    <source>
        <strain evidence="1 2">ENR1039</strain>
    </source>
</reference>
<dbReference type="EMBL" id="JBGMEH010000001">
    <property type="protein sequence ID" value="MFO3715577.1"/>
    <property type="molecule type" value="Genomic_DNA"/>
</dbReference>
<gene>
    <name evidence="1" type="ORF">ACCQ40_02080</name>
</gene>
<comment type="caution">
    <text evidence="1">The sequence shown here is derived from an EMBL/GenBank/DDBJ whole genome shotgun (WGS) entry which is preliminary data.</text>
</comment>
<proteinExistence type="predicted"/>